<comment type="similarity">
    <text evidence="6">Belongs to the Vang family.</text>
</comment>
<evidence type="ECO:0000256" key="1">
    <source>
        <dbReference type="ARBA" id="ARBA00004651"/>
    </source>
</evidence>
<name>A0A8S2JHK1_9BILA</name>
<evidence type="ECO:0000256" key="4">
    <source>
        <dbReference type="ARBA" id="ARBA00022989"/>
    </source>
</evidence>
<evidence type="ECO:0000313" key="10">
    <source>
        <dbReference type="EMBL" id="CAF3810495.1"/>
    </source>
</evidence>
<dbReference type="Proteomes" id="UP000677228">
    <property type="component" value="Unassembled WGS sequence"/>
</dbReference>
<evidence type="ECO:0000313" key="11">
    <source>
        <dbReference type="Proteomes" id="UP000682733"/>
    </source>
</evidence>
<feature type="transmembrane region" description="Helical" evidence="8">
    <location>
        <begin position="234"/>
        <end position="257"/>
    </location>
</feature>
<dbReference type="EMBL" id="CAJNOK010007714">
    <property type="protein sequence ID" value="CAF1042343.1"/>
    <property type="molecule type" value="Genomic_DNA"/>
</dbReference>
<evidence type="ECO:0000256" key="5">
    <source>
        <dbReference type="ARBA" id="ARBA00023136"/>
    </source>
</evidence>
<feature type="transmembrane region" description="Helical" evidence="8">
    <location>
        <begin position="191"/>
        <end position="214"/>
    </location>
</feature>
<feature type="region of interest" description="Disordered" evidence="7">
    <location>
        <begin position="1"/>
        <end position="55"/>
    </location>
</feature>
<evidence type="ECO:0000256" key="6">
    <source>
        <dbReference type="ARBA" id="ARBA00025718"/>
    </source>
</evidence>
<dbReference type="GO" id="GO:0005886">
    <property type="term" value="C:plasma membrane"/>
    <property type="evidence" value="ECO:0007669"/>
    <property type="project" value="UniProtKB-SubCell"/>
</dbReference>
<feature type="compositionally biased region" description="Polar residues" evidence="7">
    <location>
        <begin position="9"/>
        <end position="34"/>
    </location>
</feature>
<dbReference type="InterPro" id="IPR009539">
    <property type="entry name" value="VANGL"/>
</dbReference>
<keyword evidence="5 8" id="KW-0472">Membrane</keyword>
<proteinExistence type="inferred from homology"/>
<evidence type="ECO:0000313" key="9">
    <source>
        <dbReference type="EMBL" id="CAF1042343.1"/>
    </source>
</evidence>
<organism evidence="10 11">
    <name type="scientific">Didymodactylos carnosus</name>
    <dbReference type="NCBI Taxonomy" id="1234261"/>
    <lineage>
        <taxon>Eukaryota</taxon>
        <taxon>Metazoa</taxon>
        <taxon>Spiralia</taxon>
        <taxon>Gnathifera</taxon>
        <taxon>Rotifera</taxon>
        <taxon>Eurotatoria</taxon>
        <taxon>Bdelloidea</taxon>
        <taxon>Philodinida</taxon>
        <taxon>Philodinidae</taxon>
        <taxon>Didymodactylos</taxon>
    </lineage>
</organism>
<evidence type="ECO:0000256" key="8">
    <source>
        <dbReference type="SAM" id="Phobius"/>
    </source>
</evidence>
<dbReference type="Pfam" id="PF06638">
    <property type="entry name" value="Strabismus"/>
    <property type="match status" value="1"/>
</dbReference>
<dbReference type="Proteomes" id="UP000682733">
    <property type="component" value="Unassembled WGS sequence"/>
</dbReference>
<sequence length="543" mass="63532">MEPNAYSLEKSSSQATSIKSTIANGSTNHSHSVQPPTLILPPPPPSPPKSSYSNGISYASMAKNVNFVPQTTRSFRNKLKKQRQQELPTSTTSDDQNEEINNLDLDDDRIEVKILPQDNWGETATAYTSEVGSDINGLDNDLMTTDCRGGNGDQMIDGHFENQSSEKSTLQCTKKWLSKLRRRSECFPRIHLYKTLMLVWLLLILCAYWTYYVWKLLLYSINNLNYDQILQYTSSYIDILLFLHYITLLIFEIKYLYPKYVVRIVRSPDGIARQYSIGSMSLQEAGIYLLELYYRDFPQYNPWLENAQQRTRRNGGFRNYSTKSMNSQSTNLNFKIYNVDQTQTTIPTTIISHSRPYNERFYDELEYERRVRKRRTKLLAACEDAFTHVKKCHDERGSHIPMDSREAAQAVFSSMSHSLQKYLRITRQQPYYTRESIIYHLSRCLSYDISPRAFLERYLIQTEQTSMTISSQQEQQPQNQQWLIICDKQLNRSIHANLLLILKYEDIQLMCTFNQLPKIQLKQDYFDHKQNKFILKLNSETSV</sequence>
<dbReference type="AlphaFoldDB" id="A0A8S2JHK1"/>
<gene>
    <name evidence="9" type="ORF">OVA965_LOCUS16549</name>
    <name evidence="10" type="ORF">TMI583_LOCUS16559</name>
</gene>
<comment type="caution">
    <text evidence="10">The sequence shown here is derived from an EMBL/GenBank/DDBJ whole genome shotgun (WGS) entry which is preliminary data.</text>
</comment>
<dbReference type="PANTHER" id="PTHR20886">
    <property type="entry name" value="VANG-LIKE PROTEIN"/>
    <property type="match status" value="1"/>
</dbReference>
<evidence type="ECO:0008006" key="12">
    <source>
        <dbReference type="Google" id="ProtNLM"/>
    </source>
</evidence>
<keyword evidence="3 8" id="KW-0812">Transmembrane</keyword>
<reference evidence="10" key="1">
    <citation type="submission" date="2021-02" db="EMBL/GenBank/DDBJ databases">
        <authorList>
            <person name="Nowell W R."/>
        </authorList>
    </citation>
    <scope>NUCLEOTIDE SEQUENCE</scope>
</reference>
<evidence type="ECO:0000256" key="3">
    <source>
        <dbReference type="ARBA" id="ARBA00022692"/>
    </source>
</evidence>
<keyword evidence="2" id="KW-1003">Cell membrane</keyword>
<feature type="compositionally biased region" description="Pro residues" evidence="7">
    <location>
        <begin position="38"/>
        <end position="48"/>
    </location>
</feature>
<evidence type="ECO:0000256" key="2">
    <source>
        <dbReference type="ARBA" id="ARBA00022475"/>
    </source>
</evidence>
<feature type="region of interest" description="Disordered" evidence="7">
    <location>
        <begin position="77"/>
        <end position="99"/>
    </location>
</feature>
<accession>A0A8S2JHK1</accession>
<comment type="subcellular location">
    <subcellularLocation>
        <location evidence="1">Cell membrane</location>
        <topology evidence="1">Multi-pass membrane protein</topology>
    </subcellularLocation>
</comment>
<protein>
    <recommendedName>
        <fullName evidence="12">Vang-like protein</fullName>
    </recommendedName>
</protein>
<dbReference type="EMBL" id="CAJOBA010007726">
    <property type="protein sequence ID" value="CAF3810495.1"/>
    <property type="molecule type" value="Genomic_DNA"/>
</dbReference>
<keyword evidence="4 8" id="KW-1133">Transmembrane helix</keyword>
<evidence type="ECO:0000256" key="7">
    <source>
        <dbReference type="SAM" id="MobiDB-lite"/>
    </source>
</evidence>